<name>A0ABX9APT7_9ENTR</name>
<feature type="transmembrane region" description="Helical" evidence="1">
    <location>
        <begin position="385"/>
        <end position="404"/>
    </location>
</feature>
<reference evidence="2 3" key="1">
    <citation type="submission" date="2021-08" db="EMBL/GenBank/DDBJ databases">
        <title>Culture and genomic analysis of Symbiopectobacterium purcellii sp. nov. gen. nov., isolated from the leafhopper Empoasca decipiens.</title>
        <authorList>
            <person name="Nadal-Jimenez P."/>
            <person name="Siozios S."/>
            <person name="Halliday N."/>
            <person name="Camara M."/>
            <person name="Hurst G.D.D."/>
        </authorList>
    </citation>
    <scope>NUCLEOTIDE SEQUENCE [LARGE SCALE GENOMIC DNA]</scope>
    <source>
        <strain evidence="2 3">SyEd1</strain>
    </source>
</reference>
<dbReference type="EMBL" id="CP081864">
    <property type="protein sequence ID" value="QZN97204.1"/>
    <property type="molecule type" value="Genomic_DNA"/>
</dbReference>
<protein>
    <submittedName>
        <fullName evidence="2">Uncharacterized protein</fullName>
    </submittedName>
</protein>
<sequence length="698" mass="78157">MLSIASFSNSLYTTGCLGKISEHKNDIKQSHFSSMVSNISNSNQSINNDSTPSLFVRSCDLDKQKNILSKVKTYCNKIVVSAYNYLRSIDGIDEFTGATGQVLPQFHQSLLSLSILLPAIPLVGVGAKGAFDESVESYKIIYPKFMEDLKGKKQEVLEILQQNFAEDDANKKLVEERIEPFFEVWINWLQGGNEKENIENFQQLCATWKSLQEKNNATAKTRYVATEYQRMKQDVPMVKIDRNFSSLQATAMSLMTGGMVGLSAKSIADLVMSQGISGAEAASDLAGMVSNILLLPAQVMMTGYGISQTVSGYKYDKLLKKNRSLLVKDHQPEFIKENIAQLKEIADRKIYYNYKQRIEYGAVTAVGQAAMALSSLSALTGIGSALGFVPALIGAPATIYGSYIRTRTRVQERKYLGARDAQNVLDKKLNFDNFMKYQTTTSTGTNQTTQSAITTIDTLNTVVKAATTVMLEQQKILAEIKLLSLIQKTINKAHKNNIQLTVEALHQQVGSRVDVLLDRVTRSQKKFIEQPGKYFIRQRTSLLSDDLKIIKGMLSDGEYNIGSLDGKLDKQQGSYNLLSRLEFMKENHNLSLSINTKEKILASSVRDLLTLAGERKEIKEALQHQDGVSDKSFNWSDLQEIIRRDEKAKAIYTQHHNHYFIKQMKNEGKSLRDDAYENIINGLASKSAIEQRVNKIII</sequence>
<keyword evidence="3" id="KW-1185">Reference proteome</keyword>
<evidence type="ECO:0000256" key="1">
    <source>
        <dbReference type="SAM" id="Phobius"/>
    </source>
</evidence>
<dbReference type="RefSeq" id="WP_222160225.1">
    <property type="nucleotide sequence ID" value="NZ_CP081864.1"/>
</dbReference>
<keyword evidence="1" id="KW-0812">Transmembrane</keyword>
<organism evidence="2 3">
    <name type="scientific">Symbiopectobacterium purcellii</name>
    <dbReference type="NCBI Taxonomy" id="2871826"/>
    <lineage>
        <taxon>Bacteria</taxon>
        <taxon>Pseudomonadati</taxon>
        <taxon>Pseudomonadota</taxon>
        <taxon>Gammaproteobacteria</taxon>
        <taxon>Enterobacterales</taxon>
        <taxon>Enterobacteriaceae</taxon>
    </lineage>
</organism>
<evidence type="ECO:0000313" key="3">
    <source>
        <dbReference type="Proteomes" id="UP000825886"/>
    </source>
</evidence>
<gene>
    <name evidence="2" type="ORF">K6K13_07535</name>
</gene>
<accession>A0ABX9APT7</accession>
<keyword evidence="1" id="KW-0472">Membrane</keyword>
<proteinExistence type="predicted"/>
<evidence type="ECO:0000313" key="2">
    <source>
        <dbReference type="EMBL" id="QZN97204.1"/>
    </source>
</evidence>
<dbReference type="Proteomes" id="UP000825886">
    <property type="component" value="Chromosome"/>
</dbReference>
<keyword evidence="1" id="KW-1133">Transmembrane helix</keyword>